<dbReference type="SUPFAM" id="SSF52200">
    <property type="entry name" value="Toll/Interleukin receptor TIR domain"/>
    <property type="match status" value="1"/>
</dbReference>
<feature type="transmembrane region" description="Helical" evidence="11">
    <location>
        <begin position="601"/>
        <end position="626"/>
    </location>
</feature>
<evidence type="ECO:0000256" key="8">
    <source>
        <dbReference type="ARBA" id="ARBA00023136"/>
    </source>
</evidence>
<keyword evidence="6" id="KW-0677">Repeat</keyword>
<keyword evidence="8 11" id="KW-0472">Membrane</keyword>
<evidence type="ECO:0000313" key="13">
    <source>
        <dbReference type="EMBL" id="VDI14132.1"/>
    </source>
</evidence>
<evidence type="ECO:0000256" key="11">
    <source>
        <dbReference type="SAM" id="Phobius"/>
    </source>
</evidence>
<dbReference type="InterPro" id="IPR003591">
    <property type="entry name" value="Leu-rich_rpt_typical-subtyp"/>
</dbReference>
<organism evidence="13 14">
    <name type="scientific">Mytilus galloprovincialis</name>
    <name type="common">Mediterranean mussel</name>
    <dbReference type="NCBI Taxonomy" id="29158"/>
    <lineage>
        <taxon>Eukaryota</taxon>
        <taxon>Metazoa</taxon>
        <taxon>Spiralia</taxon>
        <taxon>Lophotrochozoa</taxon>
        <taxon>Mollusca</taxon>
        <taxon>Bivalvia</taxon>
        <taxon>Autobranchia</taxon>
        <taxon>Pteriomorphia</taxon>
        <taxon>Mytilida</taxon>
        <taxon>Mytiloidea</taxon>
        <taxon>Mytilidae</taxon>
        <taxon>Mytilinae</taxon>
        <taxon>Mytilus</taxon>
    </lineage>
</organism>
<dbReference type="GO" id="GO:0007165">
    <property type="term" value="P:signal transduction"/>
    <property type="evidence" value="ECO:0007669"/>
    <property type="project" value="InterPro"/>
</dbReference>
<keyword evidence="4 11" id="KW-0812">Transmembrane</keyword>
<evidence type="ECO:0000256" key="5">
    <source>
        <dbReference type="ARBA" id="ARBA00022729"/>
    </source>
</evidence>
<dbReference type="EMBL" id="UYJE01002832">
    <property type="protein sequence ID" value="VDI14132.1"/>
    <property type="molecule type" value="Genomic_DNA"/>
</dbReference>
<dbReference type="Proteomes" id="UP000596742">
    <property type="component" value="Unassembled WGS sequence"/>
</dbReference>
<feature type="domain" description="TIR" evidence="12">
    <location>
        <begin position="651"/>
        <end position="793"/>
    </location>
</feature>
<evidence type="ECO:0000256" key="10">
    <source>
        <dbReference type="ARBA" id="ARBA00023180"/>
    </source>
</evidence>
<evidence type="ECO:0000256" key="1">
    <source>
        <dbReference type="ARBA" id="ARBA00004167"/>
    </source>
</evidence>
<keyword evidence="9 13" id="KW-0675">Receptor</keyword>
<dbReference type="PROSITE" id="PS50104">
    <property type="entry name" value="TIR"/>
    <property type="match status" value="1"/>
</dbReference>
<comment type="caution">
    <text evidence="13">The sequence shown here is derived from an EMBL/GenBank/DDBJ whole genome shotgun (WGS) entry which is preliminary data.</text>
</comment>
<dbReference type="InterPro" id="IPR032675">
    <property type="entry name" value="LRR_dom_sf"/>
</dbReference>
<comment type="subcellular location">
    <subcellularLocation>
        <location evidence="1">Membrane</location>
        <topology evidence="1">Single-pass membrane protein</topology>
    </subcellularLocation>
</comment>
<dbReference type="SMART" id="SM00369">
    <property type="entry name" value="LRR_TYP"/>
    <property type="match status" value="4"/>
</dbReference>
<dbReference type="SMART" id="SM00255">
    <property type="entry name" value="TIR"/>
    <property type="match status" value="1"/>
</dbReference>
<evidence type="ECO:0000256" key="9">
    <source>
        <dbReference type="ARBA" id="ARBA00023170"/>
    </source>
</evidence>
<dbReference type="PANTHER" id="PTHR24365:SF541">
    <property type="entry name" value="PROTEIN TOLL-RELATED"/>
    <property type="match status" value="1"/>
</dbReference>
<reference evidence="13" key="1">
    <citation type="submission" date="2018-11" db="EMBL/GenBank/DDBJ databases">
        <authorList>
            <person name="Alioto T."/>
            <person name="Alioto T."/>
        </authorList>
    </citation>
    <scope>NUCLEOTIDE SEQUENCE</scope>
</reference>
<evidence type="ECO:0000256" key="3">
    <source>
        <dbReference type="ARBA" id="ARBA00022614"/>
    </source>
</evidence>
<evidence type="ECO:0000259" key="12">
    <source>
        <dbReference type="PROSITE" id="PS50104"/>
    </source>
</evidence>
<dbReference type="SUPFAM" id="SSF52058">
    <property type="entry name" value="L domain-like"/>
    <property type="match status" value="2"/>
</dbReference>
<evidence type="ECO:0000256" key="2">
    <source>
        <dbReference type="ARBA" id="ARBA00009634"/>
    </source>
</evidence>
<sequence length="807" mass="92981">MAAIYIIKTEKIVNLIDFSGRNLKTMPVFLPNSTTDLNLQENFIQSVPVWSFRKSRKLKRIDLSYNSLSMIERDAFAGLVELTHLDLNTNRLTTNSLPVDIFKGLTSLEELAINYNYDYNDNSYFQSEISLIKSLVRLRIDLSTGKQIDKCLCTLPNLREIQISSHTGQIYSEHSFHNLRCQVIEVLYLDAVSSLTPDTFISFPKLKTLKINIKILNAADDVISKIFKSLKVFKGRNITELSITGNPMRNGFVMDHPHFAVLQNICLKKLVLVGDSILGIRFRPFERYALEENCLEELIMSDNVMTDRKDDYVFVFCAFKHLKIIRIPHMIIRKRRNKRFTSSVNDASYTVCSPKTLEELDLHSPVKSWNKRRVTNVTVVNGSNLKILNLANITIHDCNGTVHGIENLEFLDMSGFNCTILSEHLLKHVPKLITFNSQDANLGIGLNSLKNASKFFEMNLDLQLIDLIQNNIYSLPDGLFNHNFRHPISIRFDKNSLQSLLSFPTKPYIFKHISLTQNRFSCLSNDDIDKLNIILPSSISLRGNPIECSCKTLHFMKWVHLSGIVSDLGETECVLQNGTLANMSHFLNNLKTYEISCQTKFWVALASSVTSVFILAIILGIVYYRYRFAFEYFFLRIKMKLRNYQPLSDEFEYDAFISYSHKDITWVTNLYDKLKPKGFELCLHHKDFLAGVPIAECIVKAINSSRKVVFIITKDFLESSWGSYEIEMTRMHAFREGRESMVIVILMDDIKKDKLPKSLKDIWYKVVCIVWPSDTEAPYNTEEMFYDKLCITLSDGRMRISDDNTPM</sequence>
<name>A0A8B6D5D9_MYTGA</name>
<dbReference type="InterPro" id="IPR001611">
    <property type="entry name" value="Leu-rich_rpt"/>
</dbReference>
<dbReference type="InterPro" id="IPR000157">
    <property type="entry name" value="TIR_dom"/>
</dbReference>
<dbReference type="GO" id="GO:0038023">
    <property type="term" value="F:signaling receptor activity"/>
    <property type="evidence" value="ECO:0007669"/>
    <property type="project" value="TreeGrafter"/>
</dbReference>
<dbReference type="Pfam" id="PF13855">
    <property type="entry name" value="LRR_8"/>
    <property type="match status" value="1"/>
</dbReference>
<dbReference type="PANTHER" id="PTHR24365">
    <property type="entry name" value="TOLL-LIKE RECEPTOR"/>
    <property type="match status" value="1"/>
</dbReference>
<keyword evidence="14" id="KW-1185">Reference proteome</keyword>
<dbReference type="Pfam" id="PF13676">
    <property type="entry name" value="TIR_2"/>
    <property type="match status" value="1"/>
</dbReference>
<evidence type="ECO:0000313" key="14">
    <source>
        <dbReference type="Proteomes" id="UP000596742"/>
    </source>
</evidence>
<dbReference type="InterPro" id="IPR035897">
    <property type="entry name" value="Toll_tir_struct_dom_sf"/>
</dbReference>
<dbReference type="Gene3D" id="3.80.10.10">
    <property type="entry name" value="Ribonuclease Inhibitor"/>
    <property type="match status" value="2"/>
</dbReference>
<dbReference type="AlphaFoldDB" id="A0A8B6D5D9"/>
<keyword evidence="5" id="KW-0732">Signal</keyword>
<accession>A0A8B6D5D9</accession>
<keyword evidence="10" id="KW-0325">Glycoprotein</keyword>
<proteinExistence type="inferred from homology"/>
<keyword evidence="3" id="KW-0433">Leucine-rich repeat</keyword>
<gene>
    <name evidence="13" type="ORF">MGAL_10B091800</name>
</gene>
<evidence type="ECO:0000256" key="6">
    <source>
        <dbReference type="ARBA" id="ARBA00022737"/>
    </source>
</evidence>
<evidence type="ECO:0000256" key="4">
    <source>
        <dbReference type="ARBA" id="ARBA00022692"/>
    </source>
</evidence>
<dbReference type="GO" id="GO:0005886">
    <property type="term" value="C:plasma membrane"/>
    <property type="evidence" value="ECO:0007669"/>
    <property type="project" value="TreeGrafter"/>
</dbReference>
<keyword evidence="7 11" id="KW-1133">Transmembrane helix</keyword>
<protein>
    <submittedName>
        <fullName evidence="13">Toll-like receptor 4</fullName>
    </submittedName>
</protein>
<dbReference type="Gene3D" id="3.40.50.10140">
    <property type="entry name" value="Toll/interleukin-1 receptor homology (TIR) domain"/>
    <property type="match status" value="1"/>
</dbReference>
<comment type="similarity">
    <text evidence="2">Belongs to the Toll-like receptor family.</text>
</comment>
<dbReference type="OrthoDB" id="6130468at2759"/>
<evidence type="ECO:0000256" key="7">
    <source>
        <dbReference type="ARBA" id="ARBA00022989"/>
    </source>
</evidence>